<dbReference type="Proteomes" id="UP001152049">
    <property type="component" value="Unassembled WGS sequence"/>
</dbReference>
<dbReference type="AlphaFoldDB" id="A0A9W8S0D1"/>
<dbReference type="EMBL" id="JAOQAZ010000010">
    <property type="protein sequence ID" value="KAJ4263519.1"/>
    <property type="molecule type" value="Genomic_DNA"/>
</dbReference>
<evidence type="ECO:0000313" key="1">
    <source>
        <dbReference type="EMBL" id="KAJ4263519.1"/>
    </source>
</evidence>
<gene>
    <name evidence="1" type="ORF">NW762_006338</name>
</gene>
<sequence>MASFNSSLFYGAAAINLLIIPKHIYVGATNVSSAIKTIPEENLSIKRGKEVVGTTWDLVNGSLAILALLNYHWARTSGPSSSEEKIVILASALSGWYVGAQYYKIGMYVPLSVLWLAPTASLLAWLW</sequence>
<protein>
    <submittedName>
        <fullName evidence="1">Uncharacterized protein</fullName>
    </submittedName>
</protein>
<accession>A0A9W8S0D1</accession>
<evidence type="ECO:0000313" key="2">
    <source>
        <dbReference type="Proteomes" id="UP001152049"/>
    </source>
</evidence>
<name>A0A9W8S0D1_9HYPO</name>
<dbReference type="OrthoDB" id="4502040at2759"/>
<organism evidence="1 2">
    <name type="scientific">Fusarium torreyae</name>
    <dbReference type="NCBI Taxonomy" id="1237075"/>
    <lineage>
        <taxon>Eukaryota</taxon>
        <taxon>Fungi</taxon>
        <taxon>Dikarya</taxon>
        <taxon>Ascomycota</taxon>
        <taxon>Pezizomycotina</taxon>
        <taxon>Sordariomycetes</taxon>
        <taxon>Hypocreomycetidae</taxon>
        <taxon>Hypocreales</taxon>
        <taxon>Nectriaceae</taxon>
        <taxon>Fusarium</taxon>
    </lineage>
</organism>
<comment type="caution">
    <text evidence="1">The sequence shown here is derived from an EMBL/GenBank/DDBJ whole genome shotgun (WGS) entry which is preliminary data.</text>
</comment>
<reference evidence="1" key="1">
    <citation type="submission" date="2022-09" db="EMBL/GenBank/DDBJ databases">
        <title>Fusarium specimens isolated from Avocado Roots.</title>
        <authorList>
            <person name="Stajich J."/>
            <person name="Roper C."/>
            <person name="Heimlech-Rivalta G."/>
        </authorList>
    </citation>
    <scope>NUCLEOTIDE SEQUENCE</scope>
    <source>
        <strain evidence="1">CF00136</strain>
    </source>
</reference>
<keyword evidence="2" id="KW-1185">Reference proteome</keyword>
<proteinExistence type="predicted"/>